<dbReference type="RefSeq" id="WP_307494775.1">
    <property type="nucleotide sequence ID" value="NZ_JAUSVB010000008.1"/>
</dbReference>
<dbReference type="Proteomes" id="UP001239626">
    <property type="component" value="Unassembled WGS sequence"/>
</dbReference>
<evidence type="ECO:0008006" key="3">
    <source>
        <dbReference type="Google" id="ProtNLM"/>
    </source>
</evidence>
<protein>
    <recommendedName>
        <fullName evidence="3">PPM-type phosphatase domain-containing protein</fullName>
    </recommendedName>
</protein>
<proteinExistence type="predicted"/>
<gene>
    <name evidence="1" type="ORF">J2X26_004331</name>
</gene>
<sequence>MSENAKPFVTRTSVLTVAQYVRLGYASTSVRLHRWADDLQEEGDWTVDDEFPAAFHQCVGRTSAQALVGLELTDDDQMLLLTDGFWAPKEAKEISAWKRALPDGCLRVIKVGSDAHPQLTGADVFAPDEILAALNGWLPEPGR</sequence>
<accession>A0ABU0EL36</accession>
<name>A0ABU0EL36_9CELL</name>
<keyword evidence="2" id="KW-1185">Reference proteome</keyword>
<comment type="caution">
    <text evidence="1">The sequence shown here is derived from an EMBL/GenBank/DDBJ whole genome shotgun (WGS) entry which is preliminary data.</text>
</comment>
<dbReference type="EMBL" id="JAUSVB010000008">
    <property type="protein sequence ID" value="MDQ0375988.1"/>
    <property type="molecule type" value="Genomic_DNA"/>
</dbReference>
<evidence type="ECO:0000313" key="2">
    <source>
        <dbReference type="Proteomes" id="UP001239626"/>
    </source>
</evidence>
<reference evidence="1 2" key="1">
    <citation type="submission" date="2023-07" db="EMBL/GenBank/DDBJ databases">
        <title>Sorghum-associated microbial communities from plants grown in Nebraska, USA.</title>
        <authorList>
            <person name="Schachtman D."/>
        </authorList>
    </citation>
    <scope>NUCLEOTIDE SEQUENCE [LARGE SCALE GENOMIC DNA]</scope>
    <source>
        <strain evidence="1 2">BE332</strain>
    </source>
</reference>
<evidence type="ECO:0000313" key="1">
    <source>
        <dbReference type="EMBL" id="MDQ0375988.1"/>
    </source>
</evidence>
<organism evidence="1 2">
    <name type="scientific">Cellulomonas humilata</name>
    <dbReference type="NCBI Taxonomy" id="144055"/>
    <lineage>
        <taxon>Bacteria</taxon>
        <taxon>Bacillati</taxon>
        <taxon>Actinomycetota</taxon>
        <taxon>Actinomycetes</taxon>
        <taxon>Micrococcales</taxon>
        <taxon>Cellulomonadaceae</taxon>
        <taxon>Cellulomonas</taxon>
    </lineage>
</organism>